<proteinExistence type="predicted"/>
<keyword evidence="3" id="KW-1185">Reference proteome</keyword>
<dbReference type="InterPro" id="IPR000073">
    <property type="entry name" value="AB_hydrolase_1"/>
</dbReference>
<protein>
    <recommendedName>
        <fullName evidence="1">AB hydrolase-1 domain-containing protein</fullName>
    </recommendedName>
</protein>
<dbReference type="InterPro" id="IPR029058">
    <property type="entry name" value="AB_hydrolase_fold"/>
</dbReference>
<name>A0ABP0WRB9_9BRYO</name>
<reference evidence="2 3" key="1">
    <citation type="submission" date="2024-02" db="EMBL/GenBank/DDBJ databases">
        <authorList>
            <consortium name="ELIXIR-Norway"/>
            <consortium name="Elixir Norway"/>
        </authorList>
    </citation>
    <scope>NUCLEOTIDE SEQUENCE [LARGE SCALE GENOMIC DNA]</scope>
</reference>
<dbReference type="PANTHER" id="PTHR43139">
    <property type="entry name" value="SI:DKEY-122A22.2"/>
    <property type="match status" value="1"/>
</dbReference>
<feature type="domain" description="AB hydrolase-1" evidence="1">
    <location>
        <begin position="253"/>
        <end position="306"/>
    </location>
</feature>
<dbReference type="InterPro" id="IPR052370">
    <property type="entry name" value="Meta-cleavage_hydrolase"/>
</dbReference>
<dbReference type="PRINTS" id="PR00412">
    <property type="entry name" value="EPOXHYDRLASE"/>
</dbReference>
<evidence type="ECO:0000313" key="2">
    <source>
        <dbReference type="EMBL" id="CAK9268228.1"/>
    </source>
</evidence>
<dbReference type="SUPFAM" id="SSF53474">
    <property type="entry name" value="alpha/beta-Hydrolases"/>
    <property type="match status" value="1"/>
</dbReference>
<dbReference type="Gene3D" id="3.40.50.1820">
    <property type="entry name" value="alpha/beta hydrolase"/>
    <property type="match status" value="1"/>
</dbReference>
<accession>A0ABP0WRB9</accession>
<dbReference type="EMBL" id="OZ020097">
    <property type="protein sequence ID" value="CAK9268228.1"/>
    <property type="molecule type" value="Genomic_DNA"/>
</dbReference>
<dbReference type="PRINTS" id="PR00111">
    <property type="entry name" value="ABHYDROLASE"/>
</dbReference>
<organism evidence="2 3">
    <name type="scientific">Sphagnum jensenii</name>
    <dbReference type="NCBI Taxonomy" id="128206"/>
    <lineage>
        <taxon>Eukaryota</taxon>
        <taxon>Viridiplantae</taxon>
        <taxon>Streptophyta</taxon>
        <taxon>Embryophyta</taxon>
        <taxon>Bryophyta</taxon>
        <taxon>Sphagnophytina</taxon>
        <taxon>Sphagnopsida</taxon>
        <taxon>Sphagnales</taxon>
        <taxon>Sphagnaceae</taxon>
        <taxon>Sphagnum</taxon>
    </lineage>
</organism>
<dbReference type="InterPro" id="IPR000639">
    <property type="entry name" value="Epox_hydrolase-like"/>
</dbReference>
<evidence type="ECO:0000259" key="1">
    <source>
        <dbReference type="Pfam" id="PF00561"/>
    </source>
</evidence>
<sequence>MVFIQNLVWRFTSIHVKSCGLRSQLVNLDNDTAIHCWVPASALTSQDGQVGCKSSSVAAASKKLETKPALMLIHGFAPNALLCWENQVGTLTKEFDVYIPDLLFFGNSTTKLTEKQWTESFQAECLMQMLQLVGVQNQIQLVGTSYGGMVAFRMAEMYPNFVKKVVISSSGVGFMSTSLDNLLAKSNLSSISELLLPSSVKGMKVFLANVTYKAMWLPNFILHDMLQVLYEENREERKQLLDHMIFGTKDALPLPQLSQKFLIVWGEHDEVFNINLAYELQKHLGTSRAELVVMKNCGHVPQMENPKEYNRIILNFLKTCPQNSTKD</sequence>
<dbReference type="Pfam" id="PF00561">
    <property type="entry name" value="Abhydrolase_1"/>
    <property type="match status" value="2"/>
</dbReference>
<dbReference type="Proteomes" id="UP001497444">
    <property type="component" value="Chromosome 2"/>
</dbReference>
<feature type="domain" description="AB hydrolase-1" evidence="1">
    <location>
        <begin position="68"/>
        <end position="175"/>
    </location>
</feature>
<gene>
    <name evidence="2" type="ORF">CSSPJE1EN1_LOCUS13706</name>
</gene>
<dbReference type="PANTHER" id="PTHR43139:SF52">
    <property type="entry name" value="SI:DKEY-122A22.2"/>
    <property type="match status" value="1"/>
</dbReference>
<evidence type="ECO:0000313" key="3">
    <source>
        <dbReference type="Proteomes" id="UP001497444"/>
    </source>
</evidence>